<gene>
    <name evidence="3" type="ORF">SLEP1_g6662</name>
</gene>
<evidence type="ECO:0000259" key="2">
    <source>
        <dbReference type="Pfam" id="PF00188"/>
    </source>
</evidence>
<dbReference type="Pfam" id="PF00188">
    <property type="entry name" value="CAP"/>
    <property type="match status" value="1"/>
</dbReference>
<name>A0AAV5HVY2_9ROSI</name>
<organism evidence="3 4">
    <name type="scientific">Rubroshorea leprosula</name>
    <dbReference type="NCBI Taxonomy" id="152421"/>
    <lineage>
        <taxon>Eukaryota</taxon>
        <taxon>Viridiplantae</taxon>
        <taxon>Streptophyta</taxon>
        <taxon>Embryophyta</taxon>
        <taxon>Tracheophyta</taxon>
        <taxon>Spermatophyta</taxon>
        <taxon>Magnoliopsida</taxon>
        <taxon>eudicotyledons</taxon>
        <taxon>Gunneridae</taxon>
        <taxon>Pentapetalae</taxon>
        <taxon>rosids</taxon>
        <taxon>malvids</taxon>
        <taxon>Malvales</taxon>
        <taxon>Dipterocarpaceae</taxon>
        <taxon>Rubroshorea</taxon>
    </lineage>
</organism>
<feature type="domain" description="SCP" evidence="2">
    <location>
        <begin position="31"/>
        <end position="63"/>
    </location>
</feature>
<evidence type="ECO:0000313" key="4">
    <source>
        <dbReference type="Proteomes" id="UP001054252"/>
    </source>
</evidence>
<dbReference type="InterPro" id="IPR014044">
    <property type="entry name" value="CAP_dom"/>
</dbReference>
<protein>
    <recommendedName>
        <fullName evidence="2">SCP domain-containing protein</fullName>
    </recommendedName>
</protein>
<dbReference type="SUPFAM" id="SSF55797">
    <property type="entry name" value="PR-1-like"/>
    <property type="match status" value="1"/>
</dbReference>
<proteinExistence type="predicted"/>
<feature type="signal peptide" evidence="1">
    <location>
        <begin position="1"/>
        <end position="23"/>
    </location>
</feature>
<evidence type="ECO:0000313" key="3">
    <source>
        <dbReference type="EMBL" id="GKU93022.1"/>
    </source>
</evidence>
<evidence type="ECO:0000256" key="1">
    <source>
        <dbReference type="SAM" id="SignalP"/>
    </source>
</evidence>
<comment type="caution">
    <text evidence="3">The sequence shown here is derived from an EMBL/GenBank/DDBJ whole genome shotgun (WGS) entry which is preliminary data.</text>
</comment>
<keyword evidence="1" id="KW-0732">Signal</keyword>
<sequence length="85" mass="9116">MRSMMKALACLLALALVIRLFHAQDSPQDYLSAQNTARAAVGVAPMTWNTTVATYAQNYLNQHIGDCKMVHSGGPYGGEPGMGQC</sequence>
<dbReference type="InterPro" id="IPR035940">
    <property type="entry name" value="CAP_sf"/>
</dbReference>
<dbReference type="AlphaFoldDB" id="A0AAV5HVY2"/>
<reference evidence="3 4" key="1">
    <citation type="journal article" date="2021" name="Commun. Biol.">
        <title>The genome of Shorea leprosula (Dipterocarpaceae) highlights the ecological relevance of drought in aseasonal tropical rainforests.</title>
        <authorList>
            <person name="Ng K.K.S."/>
            <person name="Kobayashi M.J."/>
            <person name="Fawcett J.A."/>
            <person name="Hatakeyama M."/>
            <person name="Paape T."/>
            <person name="Ng C.H."/>
            <person name="Ang C.C."/>
            <person name="Tnah L.H."/>
            <person name="Lee C.T."/>
            <person name="Nishiyama T."/>
            <person name="Sese J."/>
            <person name="O'Brien M.J."/>
            <person name="Copetti D."/>
            <person name="Mohd Noor M.I."/>
            <person name="Ong R.C."/>
            <person name="Putra M."/>
            <person name="Sireger I.Z."/>
            <person name="Indrioko S."/>
            <person name="Kosugi Y."/>
            <person name="Izuno A."/>
            <person name="Isagi Y."/>
            <person name="Lee S.L."/>
            <person name="Shimizu K.K."/>
        </authorList>
    </citation>
    <scope>NUCLEOTIDE SEQUENCE [LARGE SCALE GENOMIC DNA]</scope>
    <source>
        <strain evidence="3">214</strain>
    </source>
</reference>
<dbReference type="EMBL" id="BPVZ01000006">
    <property type="protein sequence ID" value="GKU93022.1"/>
    <property type="molecule type" value="Genomic_DNA"/>
</dbReference>
<accession>A0AAV5HVY2</accession>
<keyword evidence="4" id="KW-1185">Reference proteome</keyword>
<feature type="chain" id="PRO_5043472984" description="SCP domain-containing protein" evidence="1">
    <location>
        <begin position="24"/>
        <end position="85"/>
    </location>
</feature>
<dbReference type="Proteomes" id="UP001054252">
    <property type="component" value="Unassembled WGS sequence"/>
</dbReference>
<dbReference type="Gene3D" id="3.40.33.10">
    <property type="entry name" value="CAP"/>
    <property type="match status" value="1"/>
</dbReference>